<dbReference type="Gene3D" id="1.20.1070.10">
    <property type="entry name" value="Rhodopsin 7-helix transmembrane proteins"/>
    <property type="match status" value="1"/>
</dbReference>
<feature type="transmembrane region" description="Helical" evidence="10">
    <location>
        <begin position="145"/>
        <end position="166"/>
    </location>
</feature>
<gene>
    <name evidence="12" type="primary">XCR1</name>
</gene>
<dbReference type="SUPFAM" id="SSF81321">
    <property type="entry name" value="Family A G protein-coupled receptor-like"/>
    <property type="match status" value="1"/>
</dbReference>
<keyword evidence="5" id="KW-0297">G-protein coupled receptor</keyword>
<dbReference type="Ensembl" id="ENSDCDT00010037821.1">
    <property type="protein sequence ID" value="ENSDCDP00010030447.1"/>
    <property type="gene ID" value="ENSDCDG00010019544.1"/>
</dbReference>
<name>A0AAY4CBJ1_9TELE</name>
<evidence type="ECO:0000256" key="1">
    <source>
        <dbReference type="ARBA" id="ARBA00004651"/>
    </source>
</evidence>
<dbReference type="Pfam" id="PF00001">
    <property type="entry name" value="7tm_1"/>
    <property type="match status" value="1"/>
</dbReference>
<keyword evidence="4 10" id="KW-1133">Transmembrane helix</keyword>
<evidence type="ECO:0000256" key="3">
    <source>
        <dbReference type="ARBA" id="ARBA00022692"/>
    </source>
</evidence>
<evidence type="ECO:0000313" key="12">
    <source>
        <dbReference type="Ensembl" id="ENSDCDP00010030447.1"/>
    </source>
</evidence>
<evidence type="ECO:0000256" key="10">
    <source>
        <dbReference type="SAM" id="Phobius"/>
    </source>
</evidence>
<keyword evidence="8" id="KW-0675">Receptor</keyword>
<dbReference type="PROSITE" id="PS50262">
    <property type="entry name" value="G_PROTEIN_RECEP_F1_2"/>
    <property type="match status" value="1"/>
</dbReference>
<evidence type="ECO:0000256" key="9">
    <source>
        <dbReference type="ARBA" id="ARBA00023224"/>
    </source>
</evidence>
<dbReference type="PANTHER" id="PTHR10489">
    <property type="entry name" value="CELL ADHESION MOLECULE"/>
    <property type="match status" value="1"/>
</dbReference>
<keyword evidence="2" id="KW-1003">Cell membrane</keyword>
<organism evidence="12 13">
    <name type="scientific">Denticeps clupeoides</name>
    <name type="common">denticle herring</name>
    <dbReference type="NCBI Taxonomy" id="299321"/>
    <lineage>
        <taxon>Eukaryota</taxon>
        <taxon>Metazoa</taxon>
        <taxon>Chordata</taxon>
        <taxon>Craniata</taxon>
        <taxon>Vertebrata</taxon>
        <taxon>Euteleostomi</taxon>
        <taxon>Actinopterygii</taxon>
        <taxon>Neopterygii</taxon>
        <taxon>Teleostei</taxon>
        <taxon>Clupei</taxon>
        <taxon>Clupeiformes</taxon>
        <taxon>Denticipitoidei</taxon>
        <taxon>Denticipitidae</taxon>
        <taxon>Denticeps</taxon>
    </lineage>
</organism>
<evidence type="ECO:0000256" key="2">
    <source>
        <dbReference type="ARBA" id="ARBA00022475"/>
    </source>
</evidence>
<keyword evidence="9" id="KW-0807">Transducer</keyword>
<dbReference type="FunFam" id="1.20.1070.10:FF:000130">
    <property type="entry name" value="Chemokine (C-C motif) receptor 2"/>
    <property type="match status" value="1"/>
</dbReference>
<feature type="transmembrane region" description="Helical" evidence="10">
    <location>
        <begin position="227"/>
        <end position="248"/>
    </location>
</feature>
<keyword evidence="3 10" id="KW-0812">Transmembrane</keyword>
<feature type="transmembrane region" description="Helical" evidence="10">
    <location>
        <begin position="106"/>
        <end position="125"/>
    </location>
</feature>
<reference evidence="12" key="2">
    <citation type="submission" date="2025-08" db="UniProtKB">
        <authorList>
            <consortium name="Ensembl"/>
        </authorList>
    </citation>
    <scope>IDENTIFICATION</scope>
</reference>
<feature type="transmembrane region" description="Helical" evidence="10">
    <location>
        <begin position="260"/>
        <end position="279"/>
    </location>
</feature>
<dbReference type="GO" id="GO:0007204">
    <property type="term" value="P:positive regulation of cytosolic calcium ion concentration"/>
    <property type="evidence" value="ECO:0007669"/>
    <property type="project" value="TreeGrafter"/>
</dbReference>
<reference evidence="12 13" key="1">
    <citation type="submission" date="2020-06" db="EMBL/GenBank/DDBJ databases">
        <authorList>
            <consortium name="Wellcome Sanger Institute Data Sharing"/>
        </authorList>
    </citation>
    <scope>NUCLEOTIDE SEQUENCE [LARGE SCALE GENOMIC DNA]</scope>
</reference>
<dbReference type="InterPro" id="IPR050119">
    <property type="entry name" value="CCR1-9-like"/>
</dbReference>
<feature type="transmembrane region" description="Helical" evidence="10">
    <location>
        <begin position="299"/>
        <end position="322"/>
    </location>
</feature>
<evidence type="ECO:0000256" key="6">
    <source>
        <dbReference type="ARBA" id="ARBA00023136"/>
    </source>
</evidence>
<keyword evidence="6 10" id="KW-0472">Membrane</keyword>
<evidence type="ECO:0000259" key="11">
    <source>
        <dbReference type="PROSITE" id="PS50262"/>
    </source>
</evidence>
<dbReference type="InterPro" id="IPR000276">
    <property type="entry name" value="GPCR_Rhodpsn"/>
</dbReference>
<dbReference type="GO" id="GO:0006955">
    <property type="term" value="P:immune response"/>
    <property type="evidence" value="ECO:0007669"/>
    <property type="project" value="TreeGrafter"/>
</dbReference>
<comment type="subcellular location">
    <subcellularLocation>
        <location evidence="1">Cell membrane</location>
        <topology evidence="1">Multi-pass membrane protein</topology>
    </subcellularLocation>
</comment>
<evidence type="ECO:0000256" key="8">
    <source>
        <dbReference type="ARBA" id="ARBA00023170"/>
    </source>
</evidence>
<dbReference type="InterPro" id="IPR000355">
    <property type="entry name" value="Chemokine_rcpt"/>
</dbReference>
<reference evidence="12" key="3">
    <citation type="submission" date="2025-09" db="UniProtKB">
        <authorList>
            <consortium name="Ensembl"/>
        </authorList>
    </citation>
    <scope>IDENTIFICATION</scope>
</reference>
<protein>
    <recommendedName>
        <fullName evidence="11">G-protein coupled receptors family 1 profile domain-containing protein</fullName>
    </recommendedName>
</protein>
<feature type="transmembrane region" description="Helical" evidence="10">
    <location>
        <begin position="178"/>
        <end position="197"/>
    </location>
</feature>
<evidence type="ECO:0000256" key="5">
    <source>
        <dbReference type="ARBA" id="ARBA00023040"/>
    </source>
</evidence>
<keyword evidence="7" id="KW-1015">Disulfide bond</keyword>
<dbReference type="AlphaFoldDB" id="A0AAY4CBJ1"/>
<proteinExistence type="predicted"/>
<keyword evidence="13" id="KW-1185">Reference proteome</keyword>
<evidence type="ECO:0000313" key="13">
    <source>
        <dbReference type="Proteomes" id="UP000694580"/>
    </source>
</evidence>
<dbReference type="PRINTS" id="PR00237">
    <property type="entry name" value="GPCRRHODOPSN"/>
</dbReference>
<dbReference type="GO" id="GO:0019722">
    <property type="term" value="P:calcium-mediated signaling"/>
    <property type="evidence" value="ECO:0007669"/>
    <property type="project" value="TreeGrafter"/>
</dbReference>
<dbReference type="PRINTS" id="PR00657">
    <property type="entry name" value="CCCHEMOKINER"/>
</dbReference>
<dbReference type="GO" id="GO:0016493">
    <property type="term" value="F:C-C chemokine receptor activity"/>
    <property type="evidence" value="ECO:0007669"/>
    <property type="project" value="TreeGrafter"/>
</dbReference>
<accession>A0AAY4CBJ1</accession>
<evidence type="ECO:0000256" key="4">
    <source>
        <dbReference type="ARBA" id="ARBA00022989"/>
    </source>
</evidence>
<feature type="transmembrane region" description="Helical" evidence="10">
    <location>
        <begin position="69"/>
        <end position="94"/>
    </location>
</feature>
<dbReference type="GO" id="GO:0009897">
    <property type="term" value="C:external side of plasma membrane"/>
    <property type="evidence" value="ECO:0007669"/>
    <property type="project" value="TreeGrafter"/>
</dbReference>
<dbReference type="GO" id="GO:0019957">
    <property type="term" value="F:C-C chemokine binding"/>
    <property type="evidence" value="ECO:0007669"/>
    <property type="project" value="TreeGrafter"/>
</dbReference>
<dbReference type="InterPro" id="IPR017452">
    <property type="entry name" value="GPCR_Rhodpsn_7TM"/>
</dbReference>
<feature type="domain" description="G-protein coupled receptors family 1 profile" evidence="11">
    <location>
        <begin position="85"/>
        <end position="319"/>
    </location>
</feature>
<dbReference type="GO" id="GO:0060326">
    <property type="term" value="P:cell chemotaxis"/>
    <property type="evidence" value="ECO:0007669"/>
    <property type="project" value="TreeGrafter"/>
</dbReference>
<dbReference type="Proteomes" id="UP000694580">
    <property type="component" value="Chromosome 19"/>
</dbReference>
<sequence length="362" mass="40216">MSVAQFSVAVRLSYGEPEMSTVIRTAPAGNLLVAADEVSLAATRPEPEPDYSTSNDYCDKSDVVRIGSVATVVFFSGVIAFSLLGNTLVLVVLVRFENLRSATNSAILNLALSDLLFTLGLPFWASYHLRGWTLGEASCKAVSLVFHAGFYSGVLSLTLMTVQRYLAVVHPLSDRGEARWPALVVWAVSLAAAAPALRSTVQEHEGRFYCEYDAQGWKTLVVYQQNILFLAAFLVMAFCYTQILRTILRSPANKRIRTVKLIFSIVVLFFVGWAPYNVLIFLTTIPHTFTCDVSKRLDFTFYVCRLVAFSHCCLNPVFYVFVGVKFRRHLKVLLQKILPARPASVETQPTRLGLVPSQGSMY</sequence>
<dbReference type="PANTHER" id="PTHR10489:SF730">
    <property type="entry name" value="CHEMOKINE XC RECEPTOR 1"/>
    <property type="match status" value="1"/>
</dbReference>
<dbReference type="GeneTree" id="ENSGT01110000267168"/>
<evidence type="ECO:0000256" key="7">
    <source>
        <dbReference type="ARBA" id="ARBA00023157"/>
    </source>
</evidence>